<reference evidence="4" key="1">
    <citation type="submission" date="2020-06" db="EMBL/GenBank/DDBJ databases">
        <authorList>
            <person name="Li T."/>
            <person name="Hu X."/>
            <person name="Zhang T."/>
            <person name="Song X."/>
            <person name="Zhang H."/>
            <person name="Dai N."/>
            <person name="Sheng W."/>
            <person name="Hou X."/>
            <person name="Wei L."/>
        </authorList>
    </citation>
    <scope>NUCLEOTIDE SEQUENCE</scope>
    <source>
        <strain evidence="4">K16</strain>
        <tissue evidence="4">Leaf</tissue>
    </source>
</reference>
<protein>
    <submittedName>
        <fullName evidence="4">Protein ABIL2</fullName>
    </submittedName>
</protein>
<dbReference type="Gene3D" id="6.10.140.1620">
    <property type="match status" value="1"/>
</dbReference>
<evidence type="ECO:0000256" key="1">
    <source>
        <dbReference type="ARBA" id="ARBA00010020"/>
    </source>
</evidence>
<proteinExistence type="inferred from homology"/>
<reference evidence="4" key="2">
    <citation type="journal article" date="2024" name="Plant">
        <title>Genomic evolution and insights into agronomic trait innovations of Sesamum species.</title>
        <authorList>
            <person name="Miao H."/>
            <person name="Wang L."/>
            <person name="Qu L."/>
            <person name="Liu H."/>
            <person name="Sun Y."/>
            <person name="Le M."/>
            <person name="Wang Q."/>
            <person name="Wei S."/>
            <person name="Zheng Y."/>
            <person name="Lin W."/>
            <person name="Duan Y."/>
            <person name="Cao H."/>
            <person name="Xiong S."/>
            <person name="Wang X."/>
            <person name="Wei L."/>
            <person name="Li C."/>
            <person name="Ma Q."/>
            <person name="Ju M."/>
            <person name="Zhao R."/>
            <person name="Li G."/>
            <person name="Mu C."/>
            <person name="Tian Q."/>
            <person name="Mei H."/>
            <person name="Zhang T."/>
            <person name="Gao T."/>
            <person name="Zhang H."/>
        </authorList>
    </citation>
    <scope>NUCLEOTIDE SEQUENCE</scope>
    <source>
        <strain evidence="4">K16</strain>
    </source>
</reference>
<accession>A0AAE2BWI7</accession>
<feature type="compositionally biased region" description="Polar residues" evidence="3">
    <location>
        <begin position="220"/>
        <end position="239"/>
    </location>
</feature>
<evidence type="ECO:0000313" key="5">
    <source>
        <dbReference type="Proteomes" id="UP001289374"/>
    </source>
</evidence>
<evidence type="ECO:0000256" key="2">
    <source>
        <dbReference type="ARBA" id="ARBA00025223"/>
    </source>
</evidence>
<comment type="caution">
    <text evidence="4">The sequence shown here is derived from an EMBL/GenBank/DDBJ whole genome shotgun (WGS) entry which is preliminary data.</text>
</comment>
<name>A0AAE2BWI7_9LAMI</name>
<feature type="compositionally biased region" description="Low complexity" evidence="3">
    <location>
        <begin position="142"/>
        <end position="155"/>
    </location>
</feature>
<evidence type="ECO:0000313" key="4">
    <source>
        <dbReference type="EMBL" id="KAK4400278.1"/>
    </source>
</evidence>
<dbReference type="AlphaFoldDB" id="A0AAE2BWI7"/>
<dbReference type="EMBL" id="JACGWL010000006">
    <property type="protein sequence ID" value="KAK4400278.1"/>
    <property type="molecule type" value="Genomic_DNA"/>
</dbReference>
<dbReference type="PANTHER" id="PTHR10460">
    <property type="entry name" value="ABL INTERACTOR FAMILY MEMBER"/>
    <property type="match status" value="1"/>
</dbReference>
<organism evidence="4 5">
    <name type="scientific">Sesamum angolense</name>
    <dbReference type="NCBI Taxonomy" id="2727404"/>
    <lineage>
        <taxon>Eukaryota</taxon>
        <taxon>Viridiplantae</taxon>
        <taxon>Streptophyta</taxon>
        <taxon>Embryophyta</taxon>
        <taxon>Tracheophyta</taxon>
        <taxon>Spermatophyta</taxon>
        <taxon>Magnoliopsida</taxon>
        <taxon>eudicotyledons</taxon>
        <taxon>Gunneridae</taxon>
        <taxon>Pentapetalae</taxon>
        <taxon>asterids</taxon>
        <taxon>lamiids</taxon>
        <taxon>Lamiales</taxon>
        <taxon>Pedaliaceae</taxon>
        <taxon>Sesamum</taxon>
    </lineage>
</organism>
<evidence type="ECO:0000256" key="3">
    <source>
        <dbReference type="SAM" id="MobiDB-lite"/>
    </source>
</evidence>
<keyword evidence="5" id="KW-1185">Reference proteome</keyword>
<comment type="similarity">
    <text evidence="1">Belongs to the ABI family.</text>
</comment>
<sequence length="314" mass="35207">MDLKNLRKQLYTAAEYFESSYGKNDHKQLVIESSKDYVAKALVSTVDHLGSVADKLNRFLDEKAKEFSATKIRFSCMEQVLRLFSLLKQSLCTEIASRVPSMTCTKPRKCSVRLDNPFAKAFQPTRVKSTPPLSRKGQSRISSSESSPNSPNFSFTRVTSNKEARLTIHLDLCLSIPTLLTLGDCRSAIETRHCIIPPSWLQGMRSVSPLRFPLMRSGSVANRSVSPSPSDNKQRSPSEPQRAISVFTRPGMTNREREIQSYSIRNDSGMIDGPWTRIRVKLIAGRLRFVQATFLVVGLKKLNPFSGLNNSEAT</sequence>
<feature type="region of interest" description="Disordered" evidence="3">
    <location>
        <begin position="220"/>
        <end position="242"/>
    </location>
</feature>
<dbReference type="InterPro" id="IPR028457">
    <property type="entry name" value="ABI"/>
</dbReference>
<feature type="region of interest" description="Disordered" evidence="3">
    <location>
        <begin position="125"/>
        <end position="156"/>
    </location>
</feature>
<comment type="function">
    <text evidence="2">Involved in regulation of actin and microtubule organization. Part of a WAVE complex that activates the Arp2/3 complex.</text>
</comment>
<gene>
    <name evidence="4" type="ORF">Sango_1133900</name>
</gene>
<dbReference type="Proteomes" id="UP001289374">
    <property type="component" value="Unassembled WGS sequence"/>
</dbReference>
<dbReference type="PANTHER" id="PTHR10460:SF34">
    <property type="entry name" value="PROTEIN ABIL2-LIKE"/>
    <property type="match status" value="1"/>
</dbReference>